<reference evidence="3" key="1">
    <citation type="submission" date="2020-11" db="EMBL/GenBank/DDBJ databases">
        <title>Kefir isolates.</title>
        <authorList>
            <person name="Marcisauskas S."/>
            <person name="Kim Y."/>
            <person name="Blasche S."/>
        </authorList>
    </citation>
    <scope>NUCLEOTIDE SEQUENCE</scope>
    <source>
        <strain evidence="3">Olga-1</strain>
    </source>
</reference>
<comment type="caution">
    <text evidence="3">The sequence shown here is derived from an EMBL/GenBank/DDBJ whole genome shotgun (WGS) entry which is preliminary data.</text>
</comment>
<dbReference type="SUPFAM" id="SSF56300">
    <property type="entry name" value="Metallo-dependent phosphatases"/>
    <property type="match status" value="1"/>
</dbReference>
<feature type="domain" description="Putative 5'-nucleotidase C-terminal" evidence="2">
    <location>
        <begin position="386"/>
        <end position="634"/>
    </location>
</feature>
<evidence type="ECO:0000259" key="1">
    <source>
        <dbReference type="Pfam" id="PF00149"/>
    </source>
</evidence>
<dbReference type="GO" id="GO:0009166">
    <property type="term" value="P:nucleotide catabolic process"/>
    <property type="evidence" value="ECO:0007669"/>
    <property type="project" value="InterPro"/>
</dbReference>
<dbReference type="InterPro" id="IPR006179">
    <property type="entry name" value="5_nucleotidase/apyrase"/>
</dbReference>
<proteinExistence type="predicted"/>
<keyword evidence="4" id="KW-1185">Reference proteome</keyword>
<dbReference type="Proteomes" id="UP000697127">
    <property type="component" value="Unassembled WGS sequence"/>
</dbReference>
<dbReference type="PIRSF" id="PIRSF017316">
    <property type="entry name" value="Pesterase_C1039"/>
    <property type="match status" value="1"/>
</dbReference>
<dbReference type="Gene3D" id="3.60.21.10">
    <property type="match status" value="1"/>
</dbReference>
<dbReference type="Pfam" id="PF00149">
    <property type="entry name" value="Metallophos"/>
    <property type="match status" value="1"/>
</dbReference>
<evidence type="ECO:0000313" key="3">
    <source>
        <dbReference type="EMBL" id="KAG0690205.1"/>
    </source>
</evidence>
<dbReference type="PANTHER" id="PTHR11575:SF22">
    <property type="entry name" value="ADL392WP"/>
    <property type="match status" value="1"/>
</dbReference>
<gene>
    <name evidence="3" type="ORF">C6P40_003596</name>
</gene>
<dbReference type="PANTHER" id="PTHR11575">
    <property type="entry name" value="5'-NUCLEOTIDASE-RELATED"/>
    <property type="match status" value="1"/>
</dbReference>
<dbReference type="GO" id="GO:0016787">
    <property type="term" value="F:hydrolase activity"/>
    <property type="evidence" value="ECO:0007669"/>
    <property type="project" value="InterPro"/>
</dbReference>
<dbReference type="EMBL" id="PUHW01000041">
    <property type="protein sequence ID" value="KAG0690205.1"/>
    <property type="molecule type" value="Genomic_DNA"/>
</dbReference>
<dbReference type="AlphaFoldDB" id="A0A9P6WNG0"/>
<dbReference type="InterPro" id="IPR029052">
    <property type="entry name" value="Metallo-depent_PP-like"/>
</dbReference>
<dbReference type="InterPro" id="IPR036907">
    <property type="entry name" value="5'-Nucleotdase_C_sf"/>
</dbReference>
<sequence length="680" mass="79271">MNEENFEFISDLPLFNDYESSFFSPYSRIHLKQQLKSRLPNINEPLRNLKIGKLNFLHTTDTHGWYLGHLNQRQYSSDWGDFISFHSNLLLNLNNQGSDLLLVDSGDRHDGNGLSDLTSINGELSSKIFMMLDYDLITVGNHELYNEDISKFEYETLVPKYGDHFISTNVQYKNDDNQWVIFGNNTHRYFETKINNYKILSFSFLFDFKMGNQRVNVIPINTIINQSWFIDLVDDYSKNYEIDTIVIFGHLPVANEWSELKILHDFLRSYFPTIYIQYLGGHSHIRDFAIYDNLSTGLQSGRYCETAGFLSIDELPNNLSQTKEDYVTNNIHRRYIDFNLHSFMHHTNHTILDKFNTENGLFVSKELSKYSKDLELDEVYGNVPHTYYISAANYNNKDEKSLLRFLEDEVLIQLKPKSCNVDNKIIEGSKDNDRIILINTGGIRYDLYKGEFNKNSLFTVSPFKNMWRILPSVPTNIALKIQNILNKGDFIINNQKLKSSYQIAFDNKYLLPQQSNSELMNTNNNDINDDPNDNAVFTVSNFNLYKQHDSKTTIIDHNSSEEEENDEDNRLPLSYGYTTIDEYGIYGDDTIHKKLRFFYVPNVIQSHEFSSNNSEISSEFTDVVYYDFIEPFVLNALKEACNGDDELFENLTSNSSYYNDCPKEDNLGQLLKKYAISNWN</sequence>
<name>A0A9P6WNG0_9ASCO</name>
<dbReference type="GO" id="GO:0005829">
    <property type="term" value="C:cytosol"/>
    <property type="evidence" value="ECO:0007669"/>
    <property type="project" value="TreeGrafter"/>
</dbReference>
<feature type="domain" description="Calcineurin-like phosphoesterase" evidence="1">
    <location>
        <begin position="55"/>
        <end position="285"/>
    </location>
</feature>
<dbReference type="InterPro" id="IPR004843">
    <property type="entry name" value="Calcineurin-like_PHP"/>
</dbReference>
<evidence type="ECO:0000259" key="2">
    <source>
        <dbReference type="Pfam" id="PF21953"/>
    </source>
</evidence>
<evidence type="ECO:0008006" key="5">
    <source>
        <dbReference type="Google" id="ProtNLM"/>
    </source>
</evidence>
<evidence type="ECO:0000313" key="4">
    <source>
        <dbReference type="Proteomes" id="UP000697127"/>
    </source>
</evidence>
<dbReference type="InterPro" id="IPR053828">
    <property type="entry name" value="Nucleosidase_C"/>
</dbReference>
<dbReference type="Gene3D" id="3.90.780.10">
    <property type="entry name" value="5'-Nucleotidase, C-terminal domain"/>
    <property type="match status" value="2"/>
</dbReference>
<dbReference type="InterPro" id="IPR014485">
    <property type="entry name" value="Pesterase_C1039"/>
</dbReference>
<dbReference type="SUPFAM" id="SSF55816">
    <property type="entry name" value="5'-nucleotidase (syn. UDP-sugar hydrolase), C-terminal domain"/>
    <property type="match status" value="1"/>
</dbReference>
<protein>
    <recommendedName>
        <fullName evidence="5">Calcineurin-like phosphoesterase domain-containing protein</fullName>
    </recommendedName>
</protein>
<accession>A0A9P6WNG0</accession>
<dbReference type="Pfam" id="PF21953">
    <property type="entry name" value="NadN_nucleosid_C"/>
    <property type="match status" value="1"/>
</dbReference>
<organism evidence="3 4">
    <name type="scientific">Pichia californica</name>
    <dbReference type="NCBI Taxonomy" id="460514"/>
    <lineage>
        <taxon>Eukaryota</taxon>
        <taxon>Fungi</taxon>
        <taxon>Dikarya</taxon>
        <taxon>Ascomycota</taxon>
        <taxon>Saccharomycotina</taxon>
        <taxon>Pichiomycetes</taxon>
        <taxon>Pichiales</taxon>
        <taxon>Pichiaceae</taxon>
        <taxon>Pichia</taxon>
    </lineage>
</organism>